<dbReference type="RefSeq" id="WP_281241011.1">
    <property type="nucleotide sequence ID" value="NZ_FNEN01000013.1"/>
</dbReference>
<dbReference type="PROSITE" id="PS51257">
    <property type="entry name" value="PROKAR_LIPOPROTEIN"/>
    <property type="match status" value="1"/>
</dbReference>
<sequence length="42" mass="4359">MKMTTLGSGLLILLAACGKEEDQAEGNPGSTEPIEVDVTIPE</sequence>
<reference evidence="2 3" key="1">
    <citation type="submission" date="2016-10" db="EMBL/GenBank/DDBJ databases">
        <authorList>
            <person name="de Groot N.N."/>
        </authorList>
    </citation>
    <scope>NUCLEOTIDE SEQUENCE [LARGE SCALE GENOMIC DNA]</scope>
    <source>
        <strain evidence="2 3">DSM 21771</strain>
    </source>
</reference>
<name>A0A1G8QND7_9BACI</name>
<accession>A0A1G8QND7</accession>
<feature type="region of interest" description="Disordered" evidence="1">
    <location>
        <begin position="20"/>
        <end position="42"/>
    </location>
</feature>
<keyword evidence="3" id="KW-1185">Reference proteome</keyword>
<evidence type="ECO:0000313" key="3">
    <source>
        <dbReference type="Proteomes" id="UP000198853"/>
    </source>
</evidence>
<dbReference type="EMBL" id="FNEN01000013">
    <property type="protein sequence ID" value="SDJ06196.1"/>
    <property type="molecule type" value="Genomic_DNA"/>
</dbReference>
<gene>
    <name evidence="2" type="ORF">SAMN04488123_11315</name>
</gene>
<proteinExistence type="predicted"/>
<organism evidence="2 3">
    <name type="scientific">Natribacillus halophilus</name>
    <dbReference type="NCBI Taxonomy" id="549003"/>
    <lineage>
        <taxon>Bacteria</taxon>
        <taxon>Bacillati</taxon>
        <taxon>Bacillota</taxon>
        <taxon>Bacilli</taxon>
        <taxon>Bacillales</taxon>
        <taxon>Bacillaceae</taxon>
        <taxon>Natribacillus</taxon>
    </lineage>
</organism>
<dbReference type="AlphaFoldDB" id="A0A1G8QND7"/>
<evidence type="ECO:0000256" key="1">
    <source>
        <dbReference type="SAM" id="MobiDB-lite"/>
    </source>
</evidence>
<dbReference type="Proteomes" id="UP000198853">
    <property type="component" value="Unassembled WGS sequence"/>
</dbReference>
<evidence type="ECO:0000313" key="2">
    <source>
        <dbReference type="EMBL" id="SDJ06196.1"/>
    </source>
</evidence>
<protein>
    <submittedName>
        <fullName evidence="2">Uncharacterized protein</fullName>
    </submittedName>
</protein>